<dbReference type="PROSITE" id="PS50956">
    <property type="entry name" value="HTH_ASNC_2"/>
    <property type="match status" value="1"/>
</dbReference>
<keyword evidence="1" id="KW-0805">Transcription regulation</keyword>
<dbReference type="PANTHER" id="PTHR30154:SF34">
    <property type="entry name" value="TRANSCRIPTIONAL REGULATOR AZLB"/>
    <property type="match status" value="1"/>
</dbReference>
<dbReference type="Gene3D" id="1.10.10.10">
    <property type="entry name" value="Winged helix-like DNA-binding domain superfamily/Winged helix DNA-binding domain"/>
    <property type="match status" value="1"/>
</dbReference>
<dbReference type="SUPFAM" id="SSF54909">
    <property type="entry name" value="Dimeric alpha+beta barrel"/>
    <property type="match status" value="1"/>
</dbReference>
<name>A0A2U8HNX2_9RHOB</name>
<dbReference type="EMBL" id="CP022193">
    <property type="protein sequence ID" value="AWI86545.1"/>
    <property type="molecule type" value="Genomic_DNA"/>
</dbReference>
<evidence type="ECO:0000256" key="2">
    <source>
        <dbReference type="ARBA" id="ARBA00023125"/>
    </source>
</evidence>
<reference evidence="5 6" key="1">
    <citation type="submission" date="2017-06" db="EMBL/GenBank/DDBJ databases">
        <title>Yangia sp. YSBP01 complete genome sequence.</title>
        <authorList>
            <person name="Woo J.-H."/>
            <person name="Kim H.-S."/>
        </authorList>
    </citation>
    <scope>NUCLEOTIDE SEQUENCE [LARGE SCALE GENOMIC DNA]</scope>
    <source>
        <strain evidence="5 6">YSBP01</strain>
        <plasmid evidence="5 6">unnamed3</plasmid>
    </source>
</reference>
<evidence type="ECO:0000256" key="3">
    <source>
        <dbReference type="ARBA" id="ARBA00023163"/>
    </source>
</evidence>
<geneLocation type="plasmid" evidence="5 6">
    <name>unnamed3</name>
</geneLocation>
<sequence length="156" mass="17313">MDAVDLKILGLLEADARLSFAELSDRLQMSKTPVWKRVKALELAGAITGYKAVLDPAALGFGLEANITVTLDFEAAEAFEREVTRHPSIWRCHATTGDADYALHVIARDMAEMDTLIRYEIARFPGVIRTRTSVITRAIKRDQSLADLATRRPDKG</sequence>
<dbReference type="Pfam" id="PF01037">
    <property type="entry name" value="AsnC_trans_reg"/>
    <property type="match status" value="1"/>
</dbReference>
<dbReference type="KEGG" id="ypac:CEW88_22490"/>
<keyword evidence="2" id="KW-0238">DNA-binding</keyword>
<organism evidence="5 6">
    <name type="scientific">Alloyangia pacifica</name>
    <dbReference type="NCBI Taxonomy" id="311180"/>
    <lineage>
        <taxon>Bacteria</taxon>
        <taxon>Pseudomonadati</taxon>
        <taxon>Pseudomonadota</taxon>
        <taxon>Alphaproteobacteria</taxon>
        <taxon>Rhodobacterales</taxon>
        <taxon>Roseobacteraceae</taxon>
        <taxon>Alloyangia</taxon>
    </lineage>
</organism>
<dbReference type="PANTHER" id="PTHR30154">
    <property type="entry name" value="LEUCINE-RESPONSIVE REGULATORY PROTEIN"/>
    <property type="match status" value="1"/>
</dbReference>
<protein>
    <submittedName>
        <fullName evidence="5">AsnC family transcriptional regulator</fullName>
    </submittedName>
</protein>
<dbReference type="Proteomes" id="UP000244915">
    <property type="component" value="Plasmid unnamed3"/>
</dbReference>
<evidence type="ECO:0000313" key="6">
    <source>
        <dbReference type="Proteomes" id="UP000244915"/>
    </source>
</evidence>
<dbReference type="Gene3D" id="3.30.70.920">
    <property type="match status" value="1"/>
</dbReference>
<dbReference type="AlphaFoldDB" id="A0A2U8HNX2"/>
<dbReference type="PRINTS" id="PR00033">
    <property type="entry name" value="HTHASNC"/>
</dbReference>
<dbReference type="InterPro" id="IPR000485">
    <property type="entry name" value="AsnC-type_HTH_dom"/>
</dbReference>
<dbReference type="InterPro" id="IPR019888">
    <property type="entry name" value="Tscrpt_reg_AsnC-like"/>
</dbReference>
<dbReference type="RefSeq" id="WP_108970643.1">
    <property type="nucleotide sequence ID" value="NZ_CP022193.1"/>
</dbReference>
<dbReference type="InterPro" id="IPR011008">
    <property type="entry name" value="Dimeric_a/b-barrel"/>
</dbReference>
<accession>A0A2U8HNX2</accession>
<evidence type="ECO:0000313" key="5">
    <source>
        <dbReference type="EMBL" id="AWI86545.1"/>
    </source>
</evidence>
<gene>
    <name evidence="5" type="ORF">CEW88_22490</name>
</gene>
<feature type="domain" description="HTH asnC-type" evidence="4">
    <location>
        <begin position="1"/>
        <end position="62"/>
    </location>
</feature>
<dbReference type="GO" id="GO:0043200">
    <property type="term" value="P:response to amino acid"/>
    <property type="evidence" value="ECO:0007669"/>
    <property type="project" value="TreeGrafter"/>
</dbReference>
<keyword evidence="3" id="KW-0804">Transcription</keyword>
<dbReference type="SUPFAM" id="SSF46785">
    <property type="entry name" value="Winged helix' DNA-binding domain"/>
    <property type="match status" value="1"/>
</dbReference>
<dbReference type="Pfam" id="PF13404">
    <property type="entry name" value="HTH_AsnC-type"/>
    <property type="match status" value="1"/>
</dbReference>
<dbReference type="GO" id="GO:0005829">
    <property type="term" value="C:cytosol"/>
    <property type="evidence" value="ECO:0007669"/>
    <property type="project" value="TreeGrafter"/>
</dbReference>
<dbReference type="InterPro" id="IPR019887">
    <property type="entry name" value="Tscrpt_reg_AsnC/Lrp_C"/>
</dbReference>
<keyword evidence="5" id="KW-0614">Plasmid</keyword>
<dbReference type="InterPro" id="IPR036388">
    <property type="entry name" value="WH-like_DNA-bd_sf"/>
</dbReference>
<proteinExistence type="predicted"/>
<evidence type="ECO:0000256" key="1">
    <source>
        <dbReference type="ARBA" id="ARBA00023015"/>
    </source>
</evidence>
<dbReference type="SMART" id="SM00344">
    <property type="entry name" value="HTH_ASNC"/>
    <property type="match status" value="1"/>
</dbReference>
<dbReference type="GO" id="GO:0043565">
    <property type="term" value="F:sequence-specific DNA binding"/>
    <property type="evidence" value="ECO:0007669"/>
    <property type="project" value="InterPro"/>
</dbReference>
<evidence type="ECO:0000259" key="4">
    <source>
        <dbReference type="PROSITE" id="PS50956"/>
    </source>
</evidence>
<dbReference type="InterPro" id="IPR036390">
    <property type="entry name" value="WH_DNA-bd_sf"/>
</dbReference>
<dbReference type="OrthoDB" id="9802341at2"/>